<dbReference type="GO" id="GO:0016020">
    <property type="term" value="C:membrane"/>
    <property type="evidence" value="ECO:0007669"/>
    <property type="project" value="UniProtKB-SubCell"/>
</dbReference>
<proteinExistence type="predicted"/>
<dbReference type="PANTHER" id="PTHR37422">
    <property type="entry name" value="TEICHURONIC ACID BIOSYNTHESIS PROTEIN TUAE"/>
    <property type="match status" value="1"/>
</dbReference>
<dbReference type="InterPro" id="IPR051533">
    <property type="entry name" value="WaaL-like"/>
</dbReference>
<evidence type="ECO:0000256" key="5">
    <source>
        <dbReference type="SAM" id="Phobius"/>
    </source>
</evidence>
<feature type="transmembrane region" description="Helical" evidence="5">
    <location>
        <begin position="214"/>
        <end position="231"/>
    </location>
</feature>
<dbReference type="EMBL" id="QPIX01000002">
    <property type="protein sequence ID" value="RCW27754.1"/>
    <property type="molecule type" value="Genomic_DNA"/>
</dbReference>
<feature type="transmembrane region" description="Helical" evidence="5">
    <location>
        <begin position="192"/>
        <end position="208"/>
    </location>
</feature>
<dbReference type="Pfam" id="PF04932">
    <property type="entry name" value="Wzy_C"/>
    <property type="match status" value="1"/>
</dbReference>
<feature type="transmembrane region" description="Helical" evidence="5">
    <location>
        <begin position="125"/>
        <end position="148"/>
    </location>
</feature>
<keyword evidence="4 5" id="KW-0472">Membrane</keyword>
<dbReference type="GO" id="GO:0016874">
    <property type="term" value="F:ligase activity"/>
    <property type="evidence" value="ECO:0007669"/>
    <property type="project" value="UniProtKB-KW"/>
</dbReference>
<comment type="caution">
    <text evidence="7">The sequence shown here is derived from an EMBL/GenBank/DDBJ whole genome shotgun (WGS) entry which is preliminary data.</text>
</comment>
<protein>
    <submittedName>
        <fullName evidence="7">O-antigen ligase</fullName>
    </submittedName>
</protein>
<feature type="transmembrane region" description="Helical" evidence="5">
    <location>
        <begin position="243"/>
        <end position="263"/>
    </location>
</feature>
<evidence type="ECO:0000256" key="1">
    <source>
        <dbReference type="ARBA" id="ARBA00004141"/>
    </source>
</evidence>
<feature type="transmembrane region" description="Helical" evidence="5">
    <location>
        <begin position="69"/>
        <end position="87"/>
    </location>
</feature>
<evidence type="ECO:0000256" key="3">
    <source>
        <dbReference type="ARBA" id="ARBA00022989"/>
    </source>
</evidence>
<evidence type="ECO:0000313" key="7">
    <source>
        <dbReference type="EMBL" id="RCW27754.1"/>
    </source>
</evidence>
<comment type="subcellular location">
    <subcellularLocation>
        <location evidence="1">Membrane</location>
        <topology evidence="1">Multi-pass membrane protein</topology>
    </subcellularLocation>
</comment>
<feature type="transmembrane region" description="Helical" evidence="5">
    <location>
        <begin position="384"/>
        <end position="401"/>
    </location>
</feature>
<keyword evidence="8" id="KW-1185">Reference proteome</keyword>
<dbReference type="RefSeq" id="WP_210205955.1">
    <property type="nucleotide sequence ID" value="NZ_QPIX01000002.1"/>
</dbReference>
<evidence type="ECO:0000259" key="6">
    <source>
        <dbReference type="Pfam" id="PF04932"/>
    </source>
</evidence>
<dbReference type="InterPro" id="IPR007016">
    <property type="entry name" value="O-antigen_ligase-rel_domated"/>
</dbReference>
<feature type="transmembrane region" description="Helical" evidence="5">
    <location>
        <begin position="12"/>
        <end position="38"/>
    </location>
</feature>
<dbReference type="AlphaFoldDB" id="A0A6I7HU53"/>
<keyword evidence="7" id="KW-0436">Ligase</keyword>
<dbReference type="PANTHER" id="PTHR37422:SF21">
    <property type="entry name" value="EXOQ-LIKE PROTEIN"/>
    <property type="match status" value="1"/>
</dbReference>
<name>A0A6I7HU53_9HYPH</name>
<accession>A0A6I7HU53</accession>
<feature type="transmembrane region" description="Helical" evidence="5">
    <location>
        <begin position="44"/>
        <end position="62"/>
    </location>
</feature>
<keyword evidence="3 5" id="KW-1133">Transmembrane helix</keyword>
<dbReference type="Proteomes" id="UP000252582">
    <property type="component" value="Unassembled WGS sequence"/>
</dbReference>
<feature type="transmembrane region" description="Helical" evidence="5">
    <location>
        <begin position="360"/>
        <end position="378"/>
    </location>
</feature>
<feature type="domain" description="O-antigen ligase-related" evidence="6">
    <location>
        <begin position="198"/>
        <end position="337"/>
    </location>
</feature>
<organism evidence="7 8">
    <name type="scientific">Ciceribacter lividus</name>
    <dbReference type="NCBI Taxonomy" id="1197950"/>
    <lineage>
        <taxon>Bacteria</taxon>
        <taxon>Pseudomonadati</taxon>
        <taxon>Pseudomonadota</taxon>
        <taxon>Alphaproteobacteria</taxon>
        <taxon>Hyphomicrobiales</taxon>
        <taxon>Rhizobiaceae</taxon>
        <taxon>Ciceribacter</taxon>
    </lineage>
</organism>
<feature type="transmembrane region" description="Helical" evidence="5">
    <location>
        <begin position="328"/>
        <end position="348"/>
    </location>
</feature>
<gene>
    <name evidence="7" type="ORF">DFR48_102239</name>
</gene>
<feature type="transmembrane region" description="Helical" evidence="5">
    <location>
        <begin position="168"/>
        <end position="185"/>
    </location>
</feature>
<keyword evidence="2 5" id="KW-0812">Transmembrane</keyword>
<reference evidence="7 8" key="1">
    <citation type="submission" date="2018-07" db="EMBL/GenBank/DDBJ databases">
        <title>Genomic Encyclopedia of Type Strains, Phase IV (KMG-IV): sequencing the most valuable type-strain genomes for metagenomic binning, comparative biology and taxonomic classification.</title>
        <authorList>
            <person name="Goeker M."/>
        </authorList>
    </citation>
    <scope>NUCLEOTIDE SEQUENCE [LARGE SCALE GENOMIC DNA]</scope>
    <source>
        <strain evidence="7 8">DSM 25528</strain>
    </source>
</reference>
<feature type="transmembrane region" description="Helical" evidence="5">
    <location>
        <begin position="93"/>
        <end position="113"/>
    </location>
</feature>
<evidence type="ECO:0000256" key="4">
    <source>
        <dbReference type="ARBA" id="ARBA00023136"/>
    </source>
</evidence>
<sequence>MSANHVLSGRSAPSSAAIVSLIGTASLAAGVFLSGFVISEPAPYELWMVGQIALWFLFGLKISRGTAPLLALLLVFNVGGILSLTVMQDLGDGPMYLAVSTFLALTAVFYAAAIEDDARRLKLIFDAWVVAAIVTSMLGILGYFHAFPGAEVFTRYDRAMGAFQDPNVFGPFLIAPSLYLIHGLLTGRLIDAPFKVAGLLVVALGVFLSFSRAAWALFLFSAVALVFVLLLKERTGAFRLKILVLTLAAVVVLVLALAIALQVEQVRDLFLSRTGIQEYDSGHLGRFERHRLGFLMSMERPLGIGPMVFSTIFPEDEHNIWLKTLTSYGWLGFVSFVFLMIWTLRIGFRFLLRDRPWQPYLMIAWITIIGHAAIGNVIDIDHWRHFYLLLGIVWGCGALERRHQRSLGRRML</sequence>
<evidence type="ECO:0000313" key="8">
    <source>
        <dbReference type="Proteomes" id="UP000252582"/>
    </source>
</evidence>
<evidence type="ECO:0000256" key="2">
    <source>
        <dbReference type="ARBA" id="ARBA00022692"/>
    </source>
</evidence>